<proteinExistence type="predicted"/>
<dbReference type="Proteomes" id="UP000790377">
    <property type="component" value="Unassembled WGS sequence"/>
</dbReference>
<dbReference type="EMBL" id="MU267925">
    <property type="protein sequence ID" value="KAH7907230.1"/>
    <property type="molecule type" value="Genomic_DNA"/>
</dbReference>
<organism evidence="1 2">
    <name type="scientific">Hygrophoropsis aurantiaca</name>
    <dbReference type="NCBI Taxonomy" id="72124"/>
    <lineage>
        <taxon>Eukaryota</taxon>
        <taxon>Fungi</taxon>
        <taxon>Dikarya</taxon>
        <taxon>Basidiomycota</taxon>
        <taxon>Agaricomycotina</taxon>
        <taxon>Agaricomycetes</taxon>
        <taxon>Agaricomycetidae</taxon>
        <taxon>Boletales</taxon>
        <taxon>Coniophorineae</taxon>
        <taxon>Hygrophoropsidaceae</taxon>
        <taxon>Hygrophoropsis</taxon>
    </lineage>
</organism>
<keyword evidence="2" id="KW-1185">Reference proteome</keyword>
<accession>A0ACB8A1K6</accession>
<evidence type="ECO:0000313" key="1">
    <source>
        <dbReference type="EMBL" id="KAH7907230.1"/>
    </source>
</evidence>
<evidence type="ECO:0000313" key="2">
    <source>
        <dbReference type="Proteomes" id="UP000790377"/>
    </source>
</evidence>
<gene>
    <name evidence="1" type="ORF">BJ138DRAFT_1104489</name>
</gene>
<comment type="caution">
    <text evidence="1">The sequence shown here is derived from an EMBL/GenBank/DDBJ whole genome shotgun (WGS) entry which is preliminary data.</text>
</comment>
<name>A0ACB8A1K6_9AGAM</name>
<reference evidence="1" key="1">
    <citation type="journal article" date="2021" name="New Phytol.">
        <title>Evolutionary innovations through gain and loss of genes in the ectomycorrhizal Boletales.</title>
        <authorList>
            <person name="Wu G."/>
            <person name="Miyauchi S."/>
            <person name="Morin E."/>
            <person name="Kuo A."/>
            <person name="Drula E."/>
            <person name="Varga T."/>
            <person name="Kohler A."/>
            <person name="Feng B."/>
            <person name="Cao Y."/>
            <person name="Lipzen A."/>
            <person name="Daum C."/>
            <person name="Hundley H."/>
            <person name="Pangilinan J."/>
            <person name="Johnson J."/>
            <person name="Barry K."/>
            <person name="LaButti K."/>
            <person name="Ng V."/>
            <person name="Ahrendt S."/>
            <person name="Min B."/>
            <person name="Choi I.G."/>
            <person name="Park H."/>
            <person name="Plett J.M."/>
            <person name="Magnuson J."/>
            <person name="Spatafora J.W."/>
            <person name="Nagy L.G."/>
            <person name="Henrissat B."/>
            <person name="Grigoriev I.V."/>
            <person name="Yang Z.L."/>
            <person name="Xu J."/>
            <person name="Martin F.M."/>
        </authorList>
    </citation>
    <scope>NUCLEOTIDE SEQUENCE</scope>
    <source>
        <strain evidence="1">ATCC 28755</strain>
    </source>
</reference>
<sequence>MTALYLLARYFGSLYVIIHAYQLDLFRGCDKFAVRMAFLLSLEIRVVYMYLATAWAENIFILTMQAILVVRVYALFNRSKMVLVFLATSYVLQATATFVMTGLIDNKRLLDRYFTSVRPAIGSVAQAISQNFSAFPNAIDEDGAILSMVFDTILLLFALWAFLKHALEAQSLDGRWSINVLVRTLVADHLLYFVCACNTGLNSLEVLLGEVSSIFGALLVILGPRMVISLRTTENKTRGEGGTLEGEVSTIRFGIQEPPIQSESVMEEGGGFREADEDAHID</sequence>
<protein>
    <submittedName>
        <fullName evidence="1">Uncharacterized protein</fullName>
    </submittedName>
</protein>